<dbReference type="InterPro" id="IPR004875">
    <property type="entry name" value="DDE_SF_endonuclease_dom"/>
</dbReference>
<evidence type="ECO:0000259" key="1">
    <source>
        <dbReference type="Pfam" id="PF03184"/>
    </source>
</evidence>
<sequence length="95" mass="11170">MLTFFKECRKIHSAQGCKVEAEVHMNILHKADKVVLAVQNNAYCDERLMLEWIKEVWKPSVTFCRVLLLDSLKVHKLSTMCAQLEELARQQRLQR</sequence>
<name>A0A6A3LZT6_9STRA</name>
<protein>
    <recommendedName>
        <fullName evidence="1">DDE-1 domain-containing protein</fullName>
    </recommendedName>
</protein>
<dbReference type="GO" id="GO:0003676">
    <property type="term" value="F:nucleic acid binding"/>
    <property type="evidence" value="ECO:0007669"/>
    <property type="project" value="InterPro"/>
</dbReference>
<dbReference type="EMBL" id="QXFV01000852">
    <property type="protein sequence ID" value="KAE9023707.1"/>
    <property type="molecule type" value="Genomic_DNA"/>
</dbReference>
<gene>
    <name evidence="2" type="ORF">PR001_g12847</name>
</gene>
<proteinExistence type="predicted"/>
<comment type="caution">
    <text evidence="2">The sequence shown here is derived from an EMBL/GenBank/DDBJ whole genome shotgun (WGS) entry which is preliminary data.</text>
</comment>
<reference evidence="2 3" key="1">
    <citation type="submission" date="2018-09" db="EMBL/GenBank/DDBJ databases">
        <title>Genomic investigation of the strawberry pathogen Phytophthora fragariae indicates pathogenicity is determined by transcriptional variation in three key races.</title>
        <authorList>
            <person name="Adams T.M."/>
            <person name="Armitage A.D."/>
            <person name="Sobczyk M.K."/>
            <person name="Bates H.J."/>
            <person name="Dunwell J.M."/>
            <person name="Nellist C.F."/>
            <person name="Harrison R.J."/>
        </authorList>
    </citation>
    <scope>NUCLEOTIDE SEQUENCE [LARGE SCALE GENOMIC DNA]</scope>
    <source>
        <strain evidence="2 3">SCRP249</strain>
    </source>
</reference>
<accession>A0A6A3LZT6</accession>
<dbReference type="AlphaFoldDB" id="A0A6A3LZT6"/>
<organism evidence="2 3">
    <name type="scientific">Phytophthora rubi</name>
    <dbReference type="NCBI Taxonomy" id="129364"/>
    <lineage>
        <taxon>Eukaryota</taxon>
        <taxon>Sar</taxon>
        <taxon>Stramenopiles</taxon>
        <taxon>Oomycota</taxon>
        <taxon>Peronosporomycetes</taxon>
        <taxon>Peronosporales</taxon>
        <taxon>Peronosporaceae</taxon>
        <taxon>Phytophthora</taxon>
    </lineage>
</organism>
<dbReference type="Proteomes" id="UP000429607">
    <property type="component" value="Unassembled WGS sequence"/>
</dbReference>
<dbReference type="Pfam" id="PF03184">
    <property type="entry name" value="DDE_1"/>
    <property type="match status" value="1"/>
</dbReference>
<feature type="domain" description="DDE-1" evidence="1">
    <location>
        <begin position="26"/>
        <end position="80"/>
    </location>
</feature>
<evidence type="ECO:0000313" key="2">
    <source>
        <dbReference type="EMBL" id="KAE9023707.1"/>
    </source>
</evidence>
<evidence type="ECO:0000313" key="3">
    <source>
        <dbReference type="Proteomes" id="UP000429607"/>
    </source>
</evidence>